<protein>
    <submittedName>
        <fullName evidence="2">Abi family protein</fullName>
    </submittedName>
</protein>
<dbReference type="RefSeq" id="WP_007131063.1">
    <property type="nucleotide sequence ID" value="NZ_AGIP01000009.1"/>
</dbReference>
<sequence>MIIEDEERAIEVLKRVSYYRFTGYDLTFKKNNIYIEGTTFETIYRHYEFDKSLRLMLMELIEYIEISIRTQLSYMIAHKYPDLGYRDSSNFLNAEKHERLLEILDQELSKSNELFVKHHRENRNGIFPVWVALEMATFSNLVELYSNLKTEDRVKANRLHAVHFSFPLEPAVQKLQGLLEEQAIGSIERMELFLEFPQWPRAWQQNPWISSRHQGGYLLEVGIHWIQMIQQVFGPITHVKSEIEFPPDAHQSESRAKAVLRLHNDIEVHLSGTDRREGEERVSLVVYGDEGILALENWDNLYRSSKETELQPVPVDGEDSMLPILKQIIQILNGKPGKIYDFYDGYNAQVVLEALRNPGEGFTDVRAQLLGDQSAEVII</sequence>
<proteinExistence type="predicted"/>
<evidence type="ECO:0000313" key="3">
    <source>
        <dbReference type="Proteomes" id="UP000003891"/>
    </source>
</evidence>
<dbReference type="Proteomes" id="UP000003891">
    <property type="component" value="Unassembled WGS sequence"/>
</dbReference>
<gene>
    <name evidence="2" type="ORF">PaelaDRAFT_3899</name>
</gene>
<dbReference type="SUPFAM" id="SSF55347">
    <property type="entry name" value="Glyceraldehyde-3-phosphate dehydrogenase-like, C-terminal domain"/>
    <property type="match status" value="1"/>
</dbReference>
<dbReference type="eggNOG" id="COG0673">
    <property type="taxonomic scope" value="Bacteria"/>
</dbReference>
<dbReference type="eggNOG" id="COG4823">
    <property type="taxonomic scope" value="Bacteria"/>
</dbReference>
<dbReference type="EMBL" id="AGIP01000009">
    <property type="protein sequence ID" value="EHB62656.1"/>
    <property type="molecule type" value="Genomic_DNA"/>
</dbReference>
<evidence type="ECO:0000259" key="1">
    <source>
        <dbReference type="Pfam" id="PF22725"/>
    </source>
</evidence>
<dbReference type="Gene3D" id="3.30.360.10">
    <property type="entry name" value="Dihydrodipicolinate Reductase, domain 2"/>
    <property type="match status" value="1"/>
</dbReference>
<feature type="domain" description="GFO/IDH/MocA-like oxidoreductase" evidence="1">
    <location>
        <begin position="172"/>
        <end position="293"/>
    </location>
</feature>
<dbReference type="STRING" id="743719.PaelaDRAFT_3899"/>
<dbReference type="InterPro" id="IPR011664">
    <property type="entry name" value="Abi_system_AbiD/AbiF-like"/>
</dbReference>
<dbReference type="InterPro" id="IPR055170">
    <property type="entry name" value="GFO_IDH_MocA-like_dom"/>
</dbReference>
<dbReference type="Pfam" id="PF07751">
    <property type="entry name" value="Abi_2"/>
    <property type="match status" value="1"/>
</dbReference>
<dbReference type="PATRIC" id="fig|743719.3.peg.3957"/>
<reference evidence="2 3" key="1">
    <citation type="submission" date="2011-09" db="EMBL/GenBank/DDBJ databases">
        <title>The draft genome of Paenibacillus lactis 154.</title>
        <authorList>
            <consortium name="US DOE Joint Genome Institute (JGI-PGF)"/>
            <person name="Lucas S."/>
            <person name="Han J."/>
            <person name="Lapidus A."/>
            <person name="Cheng J.-F."/>
            <person name="Goodwin L."/>
            <person name="Pitluck S."/>
            <person name="Peters L."/>
            <person name="Land M.L."/>
            <person name="Hauser L."/>
            <person name="Siebers A."/>
            <person name="Thelen M."/>
            <person name="Hugenholtz P."/>
            <person name="Allgaier M."/>
            <person name="Woyke T.J."/>
        </authorList>
    </citation>
    <scope>NUCLEOTIDE SEQUENCE [LARGE SCALE GENOMIC DNA]</scope>
    <source>
        <strain evidence="2 3">154</strain>
    </source>
</reference>
<name>G4HIT8_9BACL</name>
<evidence type="ECO:0000313" key="2">
    <source>
        <dbReference type="EMBL" id="EHB62656.1"/>
    </source>
</evidence>
<dbReference type="Pfam" id="PF22725">
    <property type="entry name" value="GFO_IDH_MocA_C3"/>
    <property type="match status" value="1"/>
</dbReference>
<organism evidence="2 3">
    <name type="scientific">Paenibacillus lactis 154</name>
    <dbReference type="NCBI Taxonomy" id="743719"/>
    <lineage>
        <taxon>Bacteria</taxon>
        <taxon>Bacillati</taxon>
        <taxon>Bacillota</taxon>
        <taxon>Bacilli</taxon>
        <taxon>Bacillales</taxon>
        <taxon>Paenibacillaceae</taxon>
        <taxon>Paenibacillus</taxon>
    </lineage>
</organism>
<dbReference type="AlphaFoldDB" id="G4HIT8"/>
<accession>G4HIT8</accession>